<evidence type="ECO:0000256" key="9">
    <source>
        <dbReference type="ARBA" id="ARBA00022840"/>
    </source>
</evidence>
<evidence type="ECO:0000256" key="8">
    <source>
        <dbReference type="ARBA" id="ARBA00022777"/>
    </source>
</evidence>
<dbReference type="GO" id="GO:0005524">
    <property type="term" value="F:ATP binding"/>
    <property type="evidence" value="ECO:0007669"/>
    <property type="project" value="UniProtKB-KW"/>
</dbReference>
<dbReference type="STRING" id="1129374.AJE_08672"/>
<dbReference type="SMART" id="SM00388">
    <property type="entry name" value="HisKA"/>
    <property type="match status" value="1"/>
</dbReference>
<keyword evidence="10" id="KW-0812">Transmembrane</keyword>
<dbReference type="EC" id="2.7.13.3" evidence="3"/>
<feature type="transmembrane region" description="Helical" evidence="10">
    <location>
        <begin position="146"/>
        <end position="166"/>
    </location>
</feature>
<evidence type="ECO:0000256" key="4">
    <source>
        <dbReference type="ARBA" id="ARBA00022475"/>
    </source>
</evidence>
<dbReference type="AlphaFoldDB" id="H3ZEF0"/>
<comment type="catalytic activity">
    <reaction evidence="1">
        <text>ATP + protein L-histidine = ADP + protein N-phospho-L-histidine.</text>
        <dbReference type="EC" id="2.7.13.3"/>
    </reaction>
</comment>
<dbReference type="GO" id="GO:0000155">
    <property type="term" value="F:phosphorelay sensor kinase activity"/>
    <property type="evidence" value="ECO:0007669"/>
    <property type="project" value="InterPro"/>
</dbReference>
<dbReference type="PROSITE" id="PS50109">
    <property type="entry name" value="HIS_KIN"/>
    <property type="match status" value="1"/>
</dbReference>
<dbReference type="InterPro" id="IPR050980">
    <property type="entry name" value="2C_sensor_his_kinase"/>
</dbReference>
<organism evidence="13 14">
    <name type="scientific">Alishewanella jeotgali KCTC 22429</name>
    <dbReference type="NCBI Taxonomy" id="1129374"/>
    <lineage>
        <taxon>Bacteria</taxon>
        <taxon>Pseudomonadati</taxon>
        <taxon>Pseudomonadota</taxon>
        <taxon>Gammaproteobacteria</taxon>
        <taxon>Alteromonadales</taxon>
        <taxon>Alteromonadaceae</taxon>
        <taxon>Alishewanella</taxon>
    </lineage>
</organism>
<reference evidence="13 14" key="1">
    <citation type="journal article" date="2012" name="J. Bacteriol.">
        <title>Genome Sequence of Extracellular-Protease-Producing Alishewanella jeotgali Isolated from Traditional Korean Fermented Seafood.</title>
        <authorList>
            <person name="Jung J."/>
            <person name="Chun J."/>
            <person name="Park W."/>
        </authorList>
    </citation>
    <scope>NUCLEOTIDE SEQUENCE [LARGE SCALE GENOMIC DNA]</scope>
    <source>
        <strain evidence="13 14">KCTC 22429</strain>
    </source>
</reference>
<keyword evidence="10" id="KW-1133">Transmembrane helix</keyword>
<dbReference type="InterPro" id="IPR003660">
    <property type="entry name" value="HAMP_dom"/>
</dbReference>
<dbReference type="InterPro" id="IPR036097">
    <property type="entry name" value="HisK_dim/P_sf"/>
</dbReference>
<evidence type="ECO:0000256" key="10">
    <source>
        <dbReference type="SAM" id="Phobius"/>
    </source>
</evidence>
<dbReference type="InterPro" id="IPR036890">
    <property type="entry name" value="HATPase_C_sf"/>
</dbReference>
<sequence length="444" mass="49715">MSIRWALSLGIICLLALMALGQIWLLQRLESQLAQQVTEQSTEITRVVLSQTAANLELLAKAPLPPEPPVPATRPRLEIIEIEHQGKQLDVRLINDQMRQAELAREAAQRIRTQIQPEQIKQQLEQLQLRRQQARSTPLLAEFSRYAMLLIVSTTLLAILIALLLGHRLIKPLQHLVQGFRALQQGQLGQQVPVSGLSEYRYVSDQFNQMSVRLAELAEQSQRLQQQQHLAELGEISRGMVHALRNPLHTLNLLLEQVASSDDPALRQRLTEQAERKMQHINRSLTAMLTLSCADIERSKLVALKPVLQDLLLEFSSDQSRIRLAGDLEARLPGAETELRTILHSLLANAVEASPPGGEITIEVREQPTALQIQIRDQGPGLDPAIASRLFQPHCSGKAEGAGMGLYLCSRLLKLYYQGEVQLHNHPQGGCVATLTFHRTQQHD</sequence>
<keyword evidence="6" id="KW-0808">Transferase</keyword>
<dbReference type="InterPro" id="IPR003594">
    <property type="entry name" value="HATPase_dom"/>
</dbReference>
<keyword evidence="9" id="KW-0067">ATP-binding</keyword>
<evidence type="ECO:0000256" key="1">
    <source>
        <dbReference type="ARBA" id="ARBA00000085"/>
    </source>
</evidence>
<dbReference type="Gene3D" id="6.10.340.10">
    <property type="match status" value="1"/>
</dbReference>
<evidence type="ECO:0000256" key="2">
    <source>
        <dbReference type="ARBA" id="ARBA00004651"/>
    </source>
</evidence>
<keyword evidence="8 13" id="KW-0418">Kinase</keyword>
<dbReference type="EMBL" id="AHTH01000022">
    <property type="protein sequence ID" value="EHR41081.1"/>
    <property type="molecule type" value="Genomic_DNA"/>
</dbReference>
<keyword evidence="7" id="KW-0547">Nucleotide-binding</keyword>
<dbReference type="PANTHER" id="PTHR44936:SF10">
    <property type="entry name" value="SENSOR PROTEIN RSTB"/>
    <property type="match status" value="1"/>
</dbReference>
<dbReference type="SUPFAM" id="SSF55874">
    <property type="entry name" value="ATPase domain of HSP90 chaperone/DNA topoisomerase II/histidine kinase"/>
    <property type="match status" value="1"/>
</dbReference>
<accession>H3ZEF0</accession>
<gene>
    <name evidence="13" type="ORF">AJE_08672</name>
</gene>
<evidence type="ECO:0000259" key="12">
    <source>
        <dbReference type="PROSITE" id="PS50885"/>
    </source>
</evidence>
<dbReference type="SUPFAM" id="SSF158472">
    <property type="entry name" value="HAMP domain-like"/>
    <property type="match status" value="1"/>
</dbReference>
<dbReference type="SUPFAM" id="SSF47384">
    <property type="entry name" value="Homodimeric domain of signal transducing histidine kinase"/>
    <property type="match status" value="1"/>
</dbReference>
<feature type="domain" description="Histidine kinase" evidence="11">
    <location>
        <begin position="239"/>
        <end position="441"/>
    </location>
</feature>
<dbReference type="PROSITE" id="PS50885">
    <property type="entry name" value="HAMP"/>
    <property type="match status" value="1"/>
</dbReference>
<proteinExistence type="predicted"/>
<evidence type="ECO:0000256" key="7">
    <source>
        <dbReference type="ARBA" id="ARBA00022741"/>
    </source>
</evidence>
<dbReference type="SMART" id="SM00387">
    <property type="entry name" value="HATPase_c"/>
    <property type="match status" value="1"/>
</dbReference>
<dbReference type="PANTHER" id="PTHR44936">
    <property type="entry name" value="SENSOR PROTEIN CREC"/>
    <property type="match status" value="1"/>
</dbReference>
<dbReference type="Proteomes" id="UP000012046">
    <property type="component" value="Unassembled WGS sequence"/>
</dbReference>
<keyword evidence="14" id="KW-1185">Reference proteome</keyword>
<dbReference type="PATRIC" id="fig|1129374.4.peg.1731"/>
<evidence type="ECO:0000259" key="11">
    <source>
        <dbReference type="PROSITE" id="PS50109"/>
    </source>
</evidence>
<keyword evidence="10" id="KW-0472">Membrane</keyword>
<dbReference type="Pfam" id="PF02518">
    <property type="entry name" value="HATPase_c"/>
    <property type="match status" value="1"/>
</dbReference>
<keyword evidence="4" id="KW-1003">Cell membrane</keyword>
<keyword evidence="5" id="KW-0597">Phosphoprotein</keyword>
<dbReference type="Gene3D" id="1.10.287.130">
    <property type="match status" value="1"/>
</dbReference>
<dbReference type="RefSeq" id="WP_008950542.1">
    <property type="nucleotide sequence ID" value="NZ_AHTH01000022.1"/>
</dbReference>
<dbReference type="Pfam" id="PF00672">
    <property type="entry name" value="HAMP"/>
    <property type="match status" value="1"/>
</dbReference>
<name>H3ZEF0_9ALTE</name>
<dbReference type="InterPro" id="IPR005467">
    <property type="entry name" value="His_kinase_dom"/>
</dbReference>
<evidence type="ECO:0000256" key="3">
    <source>
        <dbReference type="ARBA" id="ARBA00012438"/>
    </source>
</evidence>
<evidence type="ECO:0000313" key="13">
    <source>
        <dbReference type="EMBL" id="EHR41081.1"/>
    </source>
</evidence>
<dbReference type="InterPro" id="IPR003661">
    <property type="entry name" value="HisK_dim/P_dom"/>
</dbReference>
<evidence type="ECO:0000313" key="14">
    <source>
        <dbReference type="Proteomes" id="UP000012046"/>
    </source>
</evidence>
<comment type="subcellular location">
    <subcellularLocation>
        <location evidence="2">Cell membrane</location>
        <topology evidence="2">Multi-pass membrane protein</topology>
    </subcellularLocation>
</comment>
<evidence type="ECO:0000256" key="6">
    <source>
        <dbReference type="ARBA" id="ARBA00022679"/>
    </source>
</evidence>
<protein>
    <recommendedName>
        <fullName evidence="3">histidine kinase</fullName>
        <ecNumber evidence="3">2.7.13.3</ecNumber>
    </recommendedName>
</protein>
<dbReference type="SMART" id="SM00304">
    <property type="entry name" value="HAMP"/>
    <property type="match status" value="1"/>
</dbReference>
<dbReference type="GO" id="GO:0005886">
    <property type="term" value="C:plasma membrane"/>
    <property type="evidence" value="ECO:0007669"/>
    <property type="project" value="UniProtKB-SubCell"/>
</dbReference>
<dbReference type="eggNOG" id="COG4191">
    <property type="taxonomic scope" value="Bacteria"/>
</dbReference>
<evidence type="ECO:0000256" key="5">
    <source>
        <dbReference type="ARBA" id="ARBA00022553"/>
    </source>
</evidence>
<dbReference type="Gene3D" id="3.30.565.10">
    <property type="entry name" value="Histidine kinase-like ATPase, C-terminal domain"/>
    <property type="match status" value="1"/>
</dbReference>
<comment type="caution">
    <text evidence="13">The sequence shown here is derived from an EMBL/GenBank/DDBJ whole genome shotgun (WGS) entry which is preliminary data.</text>
</comment>
<feature type="domain" description="HAMP" evidence="12">
    <location>
        <begin position="167"/>
        <end position="219"/>
    </location>
</feature>